<accession>A0A558CWC3</accession>
<proteinExistence type="predicted"/>
<protein>
    <submittedName>
        <fullName evidence="1">Uncharacterized protein</fullName>
    </submittedName>
</protein>
<gene>
    <name evidence="1" type="ORF">FHK82_12660</name>
</gene>
<evidence type="ECO:0000313" key="1">
    <source>
        <dbReference type="EMBL" id="TVT53042.1"/>
    </source>
</evidence>
<dbReference type="Proteomes" id="UP000317355">
    <property type="component" value="Unassembled WGS sequence"/>
</dbReference>
<reference evidence="1 2" key="1">
    <citation type="submission" date="2019-07" db="EMBL/GenBank/DDBJ databases">
        <title>The pathways for chlorine oxyanion respiration interact through the shared metabolite chlorate.</title>
        <authorList>
            <person name="Barnum T.P."/>
            <person name="Cheng Y."/>
            <person name="Hill K.A."/>
            <person name="Lucas L.N."/>
            <person name="Carlson H.K."/>
            <person name="Coates J.D."/>
        </authorList>
    </citation>
    <scope>NUCLEOTIDE SEQUENCE [LARGE SCALE GENOMIC DNA]</scope>
    <source>
        <strain evidence="1">BK-3</strain>
    </source>
</reference>
<dbReference type="AlphaFoldDB" id="A0A558CWC3"/>
<organism evidence="1 2">
    <name type="scientific">Sedimenticola thiotaurini</name>
    <dbReference type="NCBI Taxonomy" id="1543721"/>
    <lineage>
        <taxon>Bacteria</taxon>
        <taxon>Pseudomonadati</taxon>
        <taxon>Pseudomonadota</taxon>
        <taxon>Gammaproteobacteria</taxon>
        <taxon>Chromatiales</taxon>
        <taxon>Sedimenticolaceae</taxon>
        <taxon>Sedimenticola</taxon>
    </lineage>
</organism>
<evidence type="ECO:0000313" key="2">
    <source>
        <dbReference type="Proteomes" id="UP000317355"/>
    </source>
</evidence>
<dbReference type="EMBL" id="VMRY01000061">
    <property type="protein sequence ID" value="TVT53042.1"/>
    <property type="molecule type" value="Genomic_DNA"/>
</dbReference>
<comment type="caution">
    <text evidence="1">The sequence shown here is derived from an EMBL/GenBank/DDBJ whole genome shotgun (WGS) entry which is preliminary data.</text>
</comment>
<name>A0A558CWC3_9GAMM</name>
<sequence length="129" mass="15040">MVSPVGLALLKLVSWTEREREKRPNDAKDFFYVCANYRKIPSVNDGMYTQEEMMEQYGWVPERGSANLLGRDVRAMVAPSTHEHLDRLFDEQIANRPLRDLVRESCETSGQFEEHEVRLNAFIDGYRSQ</sequence>